<evidence type="ECO:0000313" key="4">
    <source>
        <dbReference type="EMBL" id="CAB3403493.1"/>
    </source>
</evidence>
<organism evidence="4 5">
    <name type="scientific">Caenorhabditis bovis</name>
    <dbReference type="NCBI Taxonomy" id="2654633"/>
    <lineage>
        <taxon>Eukaryota</taxon>
        <taxon>Metazoa</taxon>
        <taxon>Ecdysozoa</taxon>
        <taxon>Nematoda</taxon>
        <taxon>Chromadorea</taxon>
        <taxon>Rhabditida</taxon>
        <taxon>Rhabditina</taxon>
        <taxon>Rhabditomorpha</taxon>
        <taxon>Rhabditoidea</taxon>
        <taxon>Rhabditidae</taxon>
        <taxon>Peloderinae</taxon>
        <taxon>Caenorhabditis</taxon>
    </lineage>
</organism>
<evidence type="ECO:0000313" key="5">
    <source>
        <dbReference type="Proteomes" id="UP000494206"/>
    </source>
</evidence>
<dbReference type="InterPro" id="IPR029033">
    <property type="entry name" value="His_PPase_superfam"/>
</dbReference>
<sequence>MLQYAILLAALTAVNAELESIQVIMRHGDRAPSFAFPHDNMEILKEYFPRGLSQLTEQGFEQAKELGEWLREEYAMKVDFLKGFDRKQVHVRSSDKDRCIETAMGVMETLFPGERVPIHTHENYKQDLLLKPNSVPCQKAQRLAQADKKRWREIVNVEHADLFNFLSKNTGWNVDASNIEDVYNVLYRKFVNNVPQPEWVTKADHANRTILGRVVELKRQSRMISYDTLEKSKLRTGYLVGQILKNFVGSPRKFTLYASHDATLTSLLYNLGVSRHQLPPYASAVIFELHNVDGRRFVKMMFRDSPLHLPTIMEPCNGLQLCPLEDFQKLVEPRIVKDRDEFELLCENHMEPLPISYQDDEMSSLLTNSPILMGLVSMIDYSMQGGK</sequence>
<dbReference type="InterPro" id="IPR050645">
    <property type="entry name" value="Histidine_acid_phosphatase"/>
</dbReference>
<evidence type="ECO:0000256" key="1">
    <source>
        <dbReference type="ARBA" id="ARBA00000032"/>
    </source>
</evidence>
<keyword evidence="5" id="KW-1185">Reference proteome</keyword>
<evidence type="ECO:0000256" key="3">
    <source>
        <dbReference type="SAM" id="SignalP"/>
    </source>
</evidence>
<dbReference type="InterPro" id="IPR033379">
    <property type="entry name" value="Acid_Pase_AS"/>
</dbReference>
<dbReference type="PANTHER" id="PTHR11567:SF138">
    <property type="entry name" value="INTESTINAL ACID PHOSPHATASE"/>
    <property type="match status" value="1"/>
</dbReference>
<dbReference type="GO" id="GO:0003993">
    <property type="term" value="F:acid phosphatase activity"/>
    <property type="evidence" value="ECO:0007669"/>
    <property type="project" value="UniProtKB-EC"/>
</dbReference>
<dbReference type="InterPro" id="IPR000560">
    <property type="entry name" value="His_Pase_clade-2"/>
</dbReference>
<accession>A0A8S1EVD5</accession>
<dbReference type="OrthoDB" id="10257284at2759"/>
<evidence type="ECO:0000256" key="2">
    <source>
        <dbReference type="ARBA" id="ARBA00005375"/>
    </source>
</evidence>
<dbReference type="SUPFAM" id="SSF53254">
    <property type="entry name" value="Phosphoglycerate mutase-like"/>
    <property type="match status" value="1"/>
</dbReference>
<keyword evidence="3" id="KW-0732">Signal</keyword>
<name>A0A8S1EVD5_9PELO</name>
<dbReference type="Gene3D" id="3.40.50.1240">
    <property type="entry name" value="Phosphoglycerate mutase-like"/>
    <property type="match status" value="1"/>
</dbReference>
<proteinExistence type="inferred from homology"/>
<feature type="chain" id="PRO_5035764323" evidence="3">
    <location>
        <begin position="17"/>
        <end position="387"/>
    </location>
</feature>
<dbReference type="EMBL" id="CADEPM010000003">
    <property type="protein sequence ID" value="CAB3403493.1"/>
    <property type="molecule type" value="Genomic_DNA"/>
</dbReference>
<reference evidence="4 5" key="1">
    <citation type="submission" date="2020-04" db="EMBL/GenBank/DDBJ databases">
        <authorList>
            <person name="Laetsch R D."/>
            <person name="Stevens L."/>
            <person name="Kumar S."/>
            <person name="Blaxter L. M."/>
        </authorList>
    </citation>
    <scope>NUCLEOTIDE SEQUENCE [LARGE SCALE GENOMIC DNA]</scope>
</reference>
<dbReference type="CDD" id="cd07061">
    <property type="entry name" value="HP_HAP_like"/>
    <property type="match status" value="1"/>
</dbReference>
<dbReference type="PANTHER" id="PTHR11567">
    <property type="entry name" value="ACID PHOSPHATASE-RELATED"/>
    <property type="match status" value="1"/>
</dbReference>
<dbReference type="Proteomes" id="UP000494206">
    <property type="component" value="Unassembled WGS sequence"/>
</dbReference>
<comment type="caution">
    <text evidence="4">The sequence shown here is derived from an EMBL/GenBank/DDBJ whole genome shotgun (WGS) entry which is preliminary data.</text>
</comment>
<dbReference type="Pfam" id="PF00328">
    <property type="entry name" value="His_Phos_2"/>
    <property type="match status" value="1"/>
</dbReference>
<dbReference type="AlphaFoldDB" id="A0A8S1EVD5"/>
<comment type="similarity">
    <text evidence="2">Belongs to the histidine acid phosphatase family.</text>
</comment>
<protein>
    <submittedName>
        <fullName evidence="4">Uncharacterized protein</fullName>
    </submittedName>
</protein>
<gene>
    <name evidence="4" type="ORF">CBOVIS_LOCUS5960</name>
</gene>
<feature type="signal peptide" evidence="3">
    <location>
        <begin position="1"/>
        <end position="16"/>
    </location>
</feature>
<comment type="catalytic activity">
    <reaction evidence="1">
        <text>a phosphate monoester + H2O = an alcohol + phosphate</text>
        <dbReference type="Rhea" id="RHEA:15017"/>
        <dbReference type="ChEBI" id="CHEBI:15377"/>
        <dbReference type="ChEBI" id="CHEBI:30879"/>
        <dbReference type="ChEBI" id="CHEBI:43474"/>
        <dbReference type="ChEBI" id="CHEBI:67140"/>
        <dbReference type="EC" id="3.1.3.2"/>
    </reaction>
</comment>
<dbReference type="PROSITE" id="PS00616">
    <property type="entry name" value="HIS_ACID_PHOSPHAT_1"/>
    <property type="match status" value="1"/>
</dbReference>